<dbReference type="Proteomes" id="UP000677515">
    <property type="component" value="Chromosome"/>
</dbReference>
<proteinExistence type="predicted"/>
<keyword evidence="2" id="KW-1185">Reference proteome</keyword>
<dbReference type="EMBL" id="AP024329">
    <property type="protein sequence ID" value="BCQ35058.1"/>
    <property type="molecule type" value="Genomic_DNA"/>
</dbReference>
<gene>
    <name evidence="1" type="ORF">ERHA53_24010</name>
</gene>
<evidence type="ECO:0000313" key="1">
    <source>
        <dbReference type="EMBL" id="BCQ35058.1"/>
    </source>
</evidence>
<sequence length="30" mass="3227">MMTALAGQLTKAEDQPEVIILPTGIAISKW</sequence>
<organism evidence="1 2">
    <name type="scientific">Erwinia rhapontici</name>
    <name type="common">Pectobacterium rhapontici</name>
    <dbReference type="NCBI Taxonomy" id="55212"/>
    <lineage>
        <taxon>Bacteria</taxon>
        <taxon>Pseudomonadati</taxon>
        <taxon>Pseudomonadota</taxon>
        <taxon>Gammaproteobacteria</taxon>
        <taxon>Enterobacterales</taxon>
        <taxon>Erwiniaceae</taxon>
        <taxon>Erwinia</taxon>
    </lineage>
</organism>
<protein>
    <submittedName>
        <fullName evidence="1">Uncharacterized protein</fullName>
    </submittedName>
</protein>
<reference evidence="1 2" key="1">
    <citation type="submission" date="2021-01" db="EMBL/GenBank/DDBJ databases">
        <title>Complete genome sequence of Erwinia rhapontici MAFF 311153.</title>
        <authorList>
            <person name="Morohoshi T."/>
            <person name="Someya N."/>
        </authorList>
    </citation>
    <scope>NUCLEOTIDE SEQUENCE [LARGE SCALE GENOMIC DNA]</scope>
    <source>
        <strain evidence="1 2">MAFF 311153</strain>
    </source>
</reference>
<name>A0ABM7N0T0_ERWRD</name>
<accession>A0ABM7N0T0</accession>
<evidence type="ECO:0000313" key="2">
    <source>
        <dbReference type="Proteomes" id="UP000677515"/>
    </source>
</evidence>